<keyword evidence="1" id="KW-1133">Transmembrane helix</keyword>
<name>A0ABP8XEP5_9ACTN</name>
<protein>
    <submittedName>
        <fullName evidence="2">Uncharacterized protein</fullName>
    </submittedName>
</protein>
<comment type="caution">
    <text evidence="2">The sequence shown here is derived from an EMBL/GenBank/DDBJ whole genome shotgun (WGS) entry which is preliminary data.</text>
</comment>
<feature type="transmembrane region" description="Helical" evidence="1">
    <location>
        <begin position="21"/>
        <end position="42"/>
    </location>
</feature>
<dbReference type="RefSeq" id="WP_345521738.1">
    <property type="nucleotide sequence ID" value="NZ_BAABKM010000002.1"/>
</dbReference>
<keyword evidence="1" id="KW-0812">Transmembrane</keyword>
<keyword evidence="3" id="KW-1185">Reference proteome</keyword>
<sequence>MPGLAWLLGRRTDDEPRRYRIVLAAVTAYGAAALVVLVLNLARV</sequence>
<keyword evidence="1" id="KW-0472">Membrane</keyword>
<dbReference type="EMBL" id="BAABKM010000002">
    <property type="protein sequence ID" value="GAA4706665.1"/>
    <property type="molecule type" value="Genomic_DNA"/>
</dbReference>
<accession>A0ABP8XEP5</accession>
<organism evidence="2 3">
    <name type="scientific">Nocardioides conyzicola</name>
    <dbReference type="NCBI Taxonomy" id="1651781"/>
    <lineage>
        <taxon>Bacteria</taxon>
        <taxon>Bacillati</taxon>
        <taxon>Actinomycetota</taxon>
        <taxon>Actinomycetes</taxon>
        <taxon>Propionibacteriales</taxon>
        <taxon>Nocardioidaceae</taxon>
        <taxon>Nocardioides</taxon>
    </lineage>
</organism>
<evidence type="ECO:0000313" key="3">
    <source>
        <dbReference type="Proteomes" id="UP001499974"/>
    </source>
</evidence>
<dbReference type="Proteomes" id="UP001499974">
    <property type="component" value="Unassembled WGS sequence"/>
</dbReference>
<gene>
    <name evidence="2" type="ORF">GCM10023349_26110</name>
</gene>
<evidence type="ECO:0000256" key="1">
    <source>
        <dbReference type="SAM" id="Phobius"/>
    </source>
</evidence>
<proteinExistence type="predicted"/>
<evidence type="ECO:0000313" key="2">
    <source>
        <dbReference type="EMBL" id="GAA4706665.1"/>
    </source>
</evidence>
<reference evidence="3" key="1">
    <citation type="journal article" date="2019" name="Int. J. Syst. Evol. Microbiol.">
        <title>The Global Catalogue of Microorganisms (GCM) 10K type strain sequencing project: providing services to taxonomists for standard genome sequencing and annotation.</title>
        <authorList>
            <consortium name="The Broad Institute Genomics Platform"/>
            <consortium name="The Broad Institute Genome Sequencing Center for Infectious Disease"/>
            <person name="Wu L."/>
            <person name="Ma J."/>
        </authorList>
    </citation>
    <scope>NUCLEOTIDE SEQUENCE [LARGE SCALE GENOMIC DNA]</scope>
    <source>
        <strain evidence="3">JCM 18531</strain>
    </source>
</reference>